<comment type="similarity">
    <text evidence="3">In the C-terminal section; belongs to the flavoprotein pyridine nucleotide cytochrome reductase family.</text>
</comment>
<evidence type="ECO:0000313" key="26">
    <source>
        <dbReference type="EMBL" id="MDE1241193.1"/>
    </source>
</evidence>
<organism evidence="26 27">
    <name type="scientific">Vibrio aestuarianus</name>
    <dbReference type="NCBI Taxonomy" id="28171"/>
    <lineage>
        <taxon>Bacteria</taxon>
        <taxon>Pseudomonadati</taxon>
        <taxon>Pseudomonadota</taxon>
        <taxon>Gammaproteobacteria</taxon>
        <taxon>Vibrionales</taxon>
        <taxon>Vibrionaceae</taxon>
        <taxon>Vibrio</taxon>
    </lineage>
</organism>
<comment type="cofactor">
    <cofactor evidence="2">
        <name>FAD</name>
        <dbReference type="ChEBI" id="CHEBI:57692"/>
    </cofactor>
</comment>
<evidence type="ECO:0000256" key="10">
    <source>
        <dbReference type="ARBA" id="ARBA00022630"/>
    </source>
</evidence>
<dbReference type="GO" id="GO:0046872">
    <property type="term" value="F:metal ion binding"/>
    <property type="evidence" value="ECO:0007669"/>
    <property type="project" value="UniProtKB-KW"/>
</dbReference>
<dbReference type="PANTHER" id="PTHR43396">
    <property type="entry name" value="FLAVOHEMOPROTEIN"/>
    <property type="match status" value="1"/>
</dbReference>
<evidence type="ECO:0000256" key="17">
    <source>
        <dbReference type="ARBA" id="ARBA00025094"/>
    </source>
</evidence>
<dbReference type="InterPro" id="IPR001709">
    <property type="entry name" value="Flavoprot_Pyr_Nucl_cyt_Rdtase"/>
</dbReference>
<evidence type="ECO:0000256" key="16">
    <source>
        <dbReference type="ARBA" id="ARBA00023027"/>
    </source>
</evidence>
<evidence type="ECO:0000313" key="27">
    <source>
        <dbReference type="Proteomes" id="UP001140979"/>
    </source>
</evidence>
<dbReference type="EC" id="1.14.12.17" evidence="5"/>
<dbReference type="CDD" id="cd14776">
    <property type="entry name" value="HmpEc-globin-like"/>
    <property type="match status" value="1"/>
</dbReference>
<dbReference type="AlphaFoldDB" id="A0A9X4EUP2"/>
<evidence type="ECO:0000256" key="23">
    <source>
        <dbReference type="RuleBase" id="RU000356"/>
    </source>
</evidence>
<keyword evidence="16" id="KW-0520">NAD</keyword>
<comment type="similarity">
    <text evidence="4">Belongs to the globin family. Two-domain flavohemoproteins subfamily.</text>
</comment>
<comment type="function">
    <text evidence="17">Is involved in NO detoxification in an aerobic process, termed nitric oxide dioxygenase (NOD) reaction that utilizes O(2) and NAD(P)H to convert NO to nitrate, which protects the bacterium from various noxious nitrogen compounds. Therefore, plays a central role in the inducible response to nitrosative stress.</text>
</comment>
<keyword evidence="11" id="KW-0479">Metal-binding</keyword>
<evidence type="ECO:0000259" key="24">
    <source>
        <dbReference type="PROSITE" id="PS01033"/>
    </source>
</evidence>
<dbReference type="NCBIfam" id="NF009805">
    <property type="entry name" value="PRK13289.1"/>
    <property type="match status" value="1"/>
</dbReference>
<dbReference type="RefSeq" id="WP_176246569.1">
    <property type="nucleotide sequence ID" value="NZ_JAAKZK010000052.1"/>
</dbReference>
<evidence type="ECO:0000256" key="2">
    <source>
        <dbReference type="ARBA" id="ARBA00001974"/>
    </source>
</evidence>
<dbReference type="GO" id="GO:0046210">
    <property type="term" value="P:nitric oxide catabolic process"/>
    <property type="evidence" value="ECO:0007669"/>
    <property type="project" value="TreeGrafter"/>
</dbReference>
<dbReference type="InterPro" id="IPR017938">
    <property type="entry name" value="Riboflavin_synthase-like_b-brl"/>
</dbReference>
<evidence type="ECO:0000256" key="14">
    <source>
        <dbReference type="ARBA" id="ARBA00023002"/>
    </source>
</evidence>
<dbReference type="SUPFAM" id="SSF63380">
    <property type="entry name" value="Riboflavin synthase domain-like"/>
    <property type="match status" value="1"/>
</dbReference>
<dbReference type="PRINTS" id="PR00409">
    <property type="entry name" value="PHDIOXRDTASE"/>
</dbReference>
<dbReference type="Gene3D" id="3.40.50.80">
    <property type="entry name" value="Nucleotide-binding domain of ferredoxin-NADP reductase (FNR) module"/>
    <property type="match status" value="1"/>
</dbReference>
<dbReference type="InterPro" id="IPR017927">
    <property type="entry name" value="FAD-bd_FR_type"/>
</dbReference>
<dbReference type="GO" id="GO:0020037">
    <property type="term" value="F:heme binding"/>
    <property type="evidence" value="ECO:0007669"/>
    <property type="project" value="InterPro"/>
</dbReference>
<evidence type="ECO:0000256" key="21">
    <source>
        <dbReference type="ARBA" id="ARBA00048649"/>
    </source>
</evidence>
<dbReference type="PANTHER" id="PTHR43396:SF3">
    <property type="entry name" value="FLAVOHEMOPROTEIN"/>
    <property type="match status" value="1"/>
</dbReference>
<dbReference type="InterPro" id="IPR012292">
    <property type="entry name" value="Globin/Proto"/>
</dbReference>
<evidence type="ECO:0000256" key="6">
    <source>
        <dbReference type="ARBA" id="ARBA00014637"/>
    </source>
</evidence>
<keyword evidence="15" id="KW-0408">Iron</keyword>
<reference evidence="26" key="1">
    <citation type="submission" date="2022-02" db="EMBL/GenBank/DDBJ databases">
        <title>Emergence and expansion in Europe of a Vibrio aestuarianus clonal complex pathogenic for oysters.</title>
        <authorList>
            <person name="Mesnil A."/>
            <person name="Travers M.-A."/>
        </authorList>
    </citation>
    <scope>NUCLEOTIDE SEQUENCE</scope>
    <source>
        <strain evidence="26">19_064_11T1</strain>
    </source>
</reference>
<dbReference type="GO" id="GO:0071949">
    <property type="term" value="F:FAD binding"/>
    <property type="evidence" value="ECO:0007669"/>
    <property type="project" value="TreeGrafter"/>
</dbReference>
<comment type="cofactor">
    <cofactor evidence="1">
        <name>heme b</name>
        <dbReference type="ChEBI" id="CHEBI:60344"/>
    </cofactor>
</comment>
<gene>
    <name evidence="26" type="primary">hmpA</name>
    <name evidence="26" type="ORF">L9W94_03335</name>
</gene>
<dbReference type="SUPFAM" id="SSF52343">
    <property type="entry name" value="Ferredoxin reductase-like, C-terminal NADP-linked domain"/>
    <property type="match status" value="1"/>
</dbReference>
<comment type="catalytic activity">
    <reaction evidence="21">
        <text>2 nitric oxide + NADH + 2 O2 = 2 nitrate + NAD(+) + H(+)</text>
        <dbReference type="Rhea" id="RHEA:19469"/>
        <dbReference type="ChEBI" id="CHEBI:15378"/>
        <dbReference type="ChEBI" id="CHEBI:15379"/>
        <dbReference type="ChEBI" id="CHEBI:16480"/>
        <dbReference type="ChEBI" id="CHEBI:17632"/>
        <dbReference type="ChEBI" id="CHEBI:57540"/>
        <dbReference type="ChEBI" id="CHEBI:57945"/>
        <dbReference type="EC" id="1.14.12.17"/>
    </reaction>
</comment>
<evidence type="ECO:0000256" key="5">
    <source>
        <dbReference type="ARBA" id="ARBA00012229"/>
    </source>
</evidence>
<name>A0A9X4EUP2_9VIBR</name>
<evidence type="ECO:0000256" key="1">
    <source>
        <dbReference type="ARBA" id="ARBA00001970"/>
    </source>
</evidence>
<sequence length="394" mass="44575">MLNDHHIGIIKSTIPLLESAGPSLTKHFYERMFSHNPELKDIFNMSHQQTGRQSVALFEAIAAYAKNIDNLAVLTSAVERIAHKHTSFNIQPDHYQIVGLHLIETLRELASEAFTSEVEEAWTAAYLFLAQVFISREGELYLQRKQALGGWENAREFIVQEKVKESELVTSFIFAPTDKESVLAYQAGQYIGIEVKPESSQYKEIRQYSLSQKSNGKNYRISVKREGFDTQHAGIVSNYLHDELCVGDCVKLYAPAGDFFYVEREAPVVLISAGIGATPMQAMLQHFAQVKMRDVTYLHACNSPEQHSFISETAKLIEANDWKQKVWYLNSDSSVEGNGHMQLDKVQLPLPLHNGDFYVCGPIGFMQFIVEQLESLGVDKSRIHYEVFGPHANL</sequence>
<dbReference type="CDD" id="cd06184">
    <property type="entry name" value="flavohem_like_fad_nad_binding"/>
    <property type="match status" value="1"/>
</dbReference>
<keyword evidence="14 26" id="KW-0560">Oxidoreductase</keyword>
<dbReference type="GO" id="GO:0005344">
    <property type="term" value="F:oxygen carrier activity"/>
    <property type="evidence" value="ECO:0007669"/>
    <property type="project" value="UniProtKB-KW"/>
</dbReference>
<keyword evidence="7" id="KW-0216">Detoxification</keyword>
<keyword evidence="9 23" id="KW-0561">Oxygen transport</keyword>
<dbReference type="Gene3D" id="2.40.30.10">
    <property type="entry name" value="Translation factors"/>
    <property type="match status" value="1"/>
</dbReference>
<keyword evidence="10" id="KW-0285">Flavoprotein</keyword>
<evidence type="ECO:0000256" key="7">
    <source>
        <dbReference type="ARBA" id="ARBA00022575"/>
    </source>
</evidence>
<evidence type="ECO:0000256" key="20">
    <source>
        <dbReference type="ARBA" id="ARBA00033187"/>
    </source>
</evidence>
<evidence type="ECO:0000256" key="22">
    <source>
        <dbReference type="ARBA" id="ARBA00049433"/>
    </source>
</evidence>
<evidence type="ECO:0000259" key="25">
    <source>
        <dbReference type="PROSITE" id="PS51384"/>
    </source>
</evidence>
<dbReference type="Proteomes" id="UP001140979">
    <property type="component" value="Unassembled WGS sequence"/>
</dbReference>
<comment type="catalytic activity">
    <reaction evidence="22">
        <text>2 nitric oxide + NADPH + 2 O2 = 2 nitrate + NADP(+) + H(+)</text>
        <dbReference type="Rhea" id="RHEA:19465"/>
        <dbReference type="ChEBI" id="CHEBI:15378"/>
        <dbReference type="ChEBI" id="CHEBI:15379"/>
        <dbReference type="ChEBI" id="CHEBI:16480"/>
        <dbReference type="ChEBI" id="CHEBI:17632"/>
        <dbReference type="ChEBI" id="CHEBI:57783"/>
        <dbReference type="ChEBI" id="CHEBI:58349"/>
        <dbReference type="EC" id="1.14.12.17"/>
    </reaction>
</comment>
<dbReference type="EMBL" id="JAKNBA010000003">
    <property type="protein sequence ID" value="MDE1241193.1"/>
    <property type="molecule type" value="Genomic_DNA"/>
</dbReference>
<feature type="domain" description="Globin" evidence="24">
    <location>
        <begin position="1"/>
        <end position="138"/>
    </location>
</feature>
<dbReference type="InterPro" id="IPR000971">
    <property type="entry name" value="Globin"/>
</dbReference>
<accession>A0A9X4EUP2</accession>
<evidence type="ECO:0000256" key="8">
    <source>
        <dbReference type="ARBA" id="ARBA00022617"/>
    </source>
</evidence>
<protein>
    <recommendedName>
        <fullName evidence="6">Flavohemoprotein</fullName>
        <ecNumber evidence="5">1.14.12.17</ecNumber>
    </recommendedName>
    <alternativeName>
        <fullName evidence="19">Flavohemoglobin</fullName>
    </alternativeName>
    <alternativeName>
        <fullName evidence="18">Hemoglobin-like protein</fullName>
    </alternativeName>
    <alternativeName>
        <fullName evidence="20">Nitric oxide dioxygenase</fullName>
    </alternativeName>
</protein>
<dbReference type="FunFam" id="2.40.30.10:FF:000034">
    <property type="entry name" value="Flavohemoprotein"/>
    <property type="match status" value="1"/>
</dbReference>
<dbReference type="Pfam" id="PF00175">
    <property type="entry name" value="NAD_binding_1"/>
    <property type="match status" value="1"/>
</dbReference>
<dbReference type="Pfam" id="PF00970">
    <property type="entry name" value="FAD_binding_6"/>
    <property type="match status" value="1"/>
</dbReference>
<evidence type="ECO:0000256" key="19">
    <source>
        <dbReference type="ARBA" id="ARBA00030929"/>
    </source>
</evidence>
<dbReference type="PROSITE" id="PS01033">
    <property type="entry name" value="GLOBIN"/>
    <property type="match status" value="1"/>
</dbReference>
<dbReference type="InterPro" id="IPR009050">
    <property type="entry name" value="Globin-like_sf"/>
</dbReference>
<evidence type="ECO:0000256" key="18">
    <source>
        <dbReference type="ARBA" id="ARBA00030024"/>
    </source>
</evidence>
<evidence type="ECO:0000256" key="4">
    <source>
        <dbReference type="ARBA" id="ARBA00008414"/>
    </source>
</evidence>
<evidence type="ECO:0000256" key="13">
    <source>
        <dbReference type="ARBA" id="ARBA00022857"/>
    </source>
</evidence>
<dbReference type="GO" id="GO:0009636">
    <property type="term" value="P:response to toxic substance"/>
    <property type="evidence" value="ECO:0007669"/>
    <property type="project" value="UniProtKB-KW"/>
</dbReference>
<dbReference type="InterPro" id="IPR008333">
    <property type="entry name" value="Cbr1-like_FAD-bd_dom"/>
</dbReference>
<evidence type="ECO:0000256" key="15">
    <source>
        <dbReference type="ARBA" id="ARBA00023004"/>
    </source>
</evidence>
<evidence type="ECO:0000256" key="11">
    <source>
        <dbReference type="ARBA" id="ARBA00022723"/>
    </source>
</evidence>
<evidence type="ECO:0000256" key="9">
    <source>
        <dbReference type="ARBA" id="ARBA00022621"/>
    </source>
</evidence>
<dbReference type="SUPFAM" id="SSF46458">
    <property type="entry name" value="Globin-like"/>
    <property type="match status" value="1"/>
</dbReference>
<dbReference type="Gene3D" id="1.10.490.10">
    <property type="entry name" value="Globins"/>
    <property type="match status" value="1"/>
</dbReference>
<dbReference type="Pfam" id="PF00042">
    <property type="entry name" value="Globin"/>
    <property type="match status" value="1"/>
</dbReference>
<dbReference type="GO" id="GO:0019825">
    <property type="term" value="F:oxygen binding"/>
    <property type="evidence" value="ECO:0007669"/>
    <property type="project" value="InterPro"/>
</dbReference>
<dbReference type="PROSITE" id="PS51384">
    <property type="entry name" value="FAD_FR"/>
    <property type="match status" value="1"/>
</dbReference>
<evidence type="ECO:0000256" key="12">
    <source>
        <dbReference type="ARBA" id="ARBA00022827"/>
    </source>
</evidence>
<keyword evidence="8 23" id="KW-0349">Heme</keyword>
<dbReference type="PRINTS" id="PR00371">
    <property type="entry name" value="FPNCR"/>
</dbReference>
<dbReference type="FunFam" id="1.10.490.10:FF:000003">
    <property type="entry name" value="Flavohemoprotein"/>
    <property type="match status" value="1"/>
</dbReference>
<feature type="domain" description="FAD-binding FR-type" evidence="25">
    <location>
        <begin position="152"/>
        <end position="262"/>
    </location>
</feature>
<keyword evidence="13" id="KW-0521">NADP</keyword>
<keyword evidence="23" id="KW-0813">Transport</keyword>
<dbReference type="InterPro" id="IPR001433">
    <property type="entry name" value="OxRdtase_FAD/NAD-bd"/>
</dbReference>
<evidence type="ECO:0000256" key="3">
    <source>
        <dbReference type="ARBA" id="ARBA00006401"/>
    </source>
</evidence>
<dbReference type="InterPro" id="IPR039261">
    <property type="entry name" value="FNR_nucleotide-bd"/>
</dbReference>
<dbReference type="GO" id="GO:0071500">
    <property type="term" value="P:cellular response to nitrosative stress"/>
    <property type="evidence" value="ECO:0007669"/>
    <property type="project" value="TreeGrafter"/>
</dbReference>
<comment type="caution">
    <text evidence="26">The sequence shown here is derived from an EMBL/GenBank/DDBJ whole genome shotgun (WGS) entry which is preliminary data.</text>
</comment>
<keyword evidence="12" id="KW-0274">FAD</keyword>
<dbReference type="GO" id="GO:0008941">
    <property type="term" value="F:nitric oxide dioxygenase NAD(P)H activity"/>
    <property type="evidence" value="ECO:0007669"/>
    <property type="project" value="UniProtKB-EC"/>
</dbReference>
<proteinExistence type="inferred from homology"/>